<evidence type="ECO:0000256" key="4">
    <source>
        <dbReference type="ARBA" id="ARBA00023242"/>
    </source>
</evidence>
<feature type="compositionally biased region" description="Low complexity" evidence="5">
    <location>
        <begin position="79"/>
        <end position="105"/>
    </location>
</feature>
<dbReference type="InterPro" id="IPR051187">
    <property type="entry name" value="Pre-mRNA_3'-end_processing_reg"/>
</dbReference>
<dbReference type="GO" id="GO:0005847">
    <property type="term" value="C:mRNA cleavage and polyadenylation specificity factor complex"/>
    <property type="evidence" value="ECO:0007669"/>
    <property type="project" value="TreeGrafter"/>
</dbReference>
<evidence type="ECO:0000313" key="7">
    <source>
        <dbReference type="EMBL" id="KAF2273508.1"/>
    </source>
</evidence>
<dbReference type="PANTHER" id="PTHR13484">
    <property type="entry name" value="FIP1-LIKE 1 PROTEIN"/>
    <property type="match status" value="1"/>
</dbReference>
<proteinExistence type="inferred from homology"/>
<dbReference type="Proteomes" id="UP000800097">
    <property type="component" value="Unassembled WGS sequence"/>
</dbReference>
<dbReference type="PANTHER" id="PTHR13484:SF0">
    <property type="entry name" value="PRE-MRNA 3'-END-PROCESSING FACTOR FIP1"/>
    <property type="match status" value="1"/>
</dbReference>
<dbReference type="GeneID" id="54549696"/>
<feature type="compositionally biased region" description="Acidic residues" evidence="5">
    <location>
        <begin position="40"/>
        <end position="55"/>
    </location>
</feature>
<evidence type="ECO:0000256" key="5">
    <source>
        <dbReference type="SAM" id="MobiDB-lite"/>
    </source>
</evidence>
<dbReference type="EMBL" id="ML986509">
    <property type="protein sequence ID" value="KAF2273508.1"/>
    <property type="molecule type" value="Genomic_DNA"/>
</dbReference>
<evidence type="ECO:0000256" key="1">
    <source>
        <dbReference type="ARBA" id="ARBA00004123"/>
    </source>
</evidence>
<organism evidence="7 8">
    <name type="scientific">Westerdykella ornata</name>
    <dbReference type="NCBI Taxonomy" id="318751"/>
    <lineage>
        <taxon>Eukaryota</taxon>
        <taxon>Fungi</taxon>
        <taxon>Dikarya</taxon>
        <taxon>Ascomycota</taxon>
        <taxon>Pezizomycotina</taxon>
        <taxon>Dothideomycetes</taxon>
        <taxon>Pleosporomycetidae</taxon>
        <taxon>Pleosporales</taxon>
        <taxon>Sporormiaceae</taxon>
        <taxon>Westerdykella</taxon>
    </lineage>
</organism>
<keyword evidence="8" id="KW-1185">Reference proteome</keyword>
<protein>
    <submittedName>
        <fullName evidence="7">Fip1-domain-containing protein</fullName>
    </submittedName>
</protein>
<dbReference type="InterPro" id="IPR007854">
    <property type="entry name" value="Fip1_dom"/>
</dbReference>
<sequence length="336" mass="34701">MEEEDDDLYGPSETVAPAKQEKKEEESDGENGDAAMHESEESDEEESESESDLEIIIDKPQVAPKLPPQQESKAIKIEAPSQQQPPSAKPTSTQTATAGTAAHPTVPSIPGTAYPAVRSSTIDVNADPVYPPVGKPISQIIDLDADLAESTKPWRLPGADQSDYFNYGFDEFTWVGYCEKQKIMAEARETMSNETAQLQSMFGGMIPGMVGMPGMPGPTGPSADGGAGAGAGANVGVPGAPTGPAAAAGGMGGMPQMPPEMVQNLAMMAGVPAPMVQSELDQMQAQGADFVNMDLPSFIARVQARAGGGMGGGYGGPQGGYGGQGGRGGGGRRGRW</sequence>
<keyword evidence="4" id="KW-0539">Nucleus</keyword>
<name>A0A6A6JBY5_WESOR</name>
<dbReference type="OrthoDB" id="1917198at2759"/>
<dbReference type="AlphaFoldDB" id="A0A6A6JBY5"/>
<dbReference type="GO" id="GO:0006397">
    <property type="term" value="P:mRNA processing"/>
    <property type="evidence" value="ECO:0007669"/>
    <property type="project" value="UniProtKB-KW"/>
</dbReference>
<feature type="compositionally biased region" description="Gly residues" evidence="5">
    <location>
        <begin position="311"/>
        <end position="329"/>
    </location>
</feature>
<comment type="similarity">
    <text evidence="2">Belongs to the FIP1 family.</text>
</comment>
<accession>A0A6A6JBY5</accession>
<comment type="subcellular location">
    <subcellularLocation>
        <location evidence="1">Nucleus</location>
    </subcellularLocation>
</comment>
<keyword evidence="3" id="KW-0507">mRNA processing</keyword>
<feature type="domain" description="Pre-mRNA polyadenylation factor Fip1" evidence="6">
    <location>
        <begin position="142"/>
        <end position="184"/>
    </location>
</feature>
<evidence type="ECO:0000256" key="3">
    <source>
        <dbReference type="ARBA" id="ARBA00022664"/>
    </source>
</evidence>
<dbReference type="Pfam" id="PF05182">
    <property type="entry name" value="Fip1"/>
    <property type="match status" value="1"/>
</dbReference>
<dbReference type="RefSeq" id="XP_033651047.1">
    <property type="nucleotide sequence ID" value="XM_033796521.1"/>
</dbReference>
<evidence type="ECO:0000259" key="6">
    <source>
        <dbReference type="Pfam" id="PF05182"/>
    </source>
</evidence>
<gene>
    <name evidence="7" type="ORF">EI97DRAFT_403970</name>
</gene>
<feature type="region of interest" description="Disordered" evidence="5">
    <location>
        <begin position="1"/>
        <end position="112"/>
    </location>
</feature>
<evidence type="ECO:0000256" key="2">
    <source>
        <dbReference type="ARBA" id="ARBA00007459"/>
    </source>
</evidence>
<evidence type="ECO:0000313" key="8">
    <source>
        <dbReference type="Proteomes" id="UP000800097"/>
    </source>
</evidence>
<reference evidence="7" key="1">
    <citation type="journal article" date="2020" name="Stud. Mycol.">
        <title>101 Dothideomycetes genomes: a test case for predicting lifestyles and emergence of pathogens.</title>
        <authorList>
            <person name="Haridas S."/>
            <person name="Albert R."/>
            <person name="Binder M."/>
            <person name="Bloem J."/>
            <person name="Labutti K."/>
            <person name="Salamov A."/>
            <person name="Andreopoulos B."/>
            <person name="Baker S."/>
            <person name="Barry K."/>
            <person name="Bills G."/>
            <person name="Bluhm B."/>
            <person name="Cannon C."/>
            <person name="Castanera R."/>
            <person name="Culley D."/>
            <person name="Daum C."/>
            <person name="Ezra D."/>
            <person name="Gonzalez J."/>
            <person name="Henrissat B."/>
            <person name="Kuo A."/>
            <person name="Liang C."/>
            <person name="Lipzen A."/>
            <person name="Lutzoni F."/>
            <person name="Magnuson J."/>
            <person name="Mondo S."/>
            <person name="Nolan M."/>
            <person name="Ohm R."/>
            <person name="Pangilinan J."/>
            <person name="Park H.-J."/>
            <person name="Ramirez L."/>
            <person name="Alfaro M."/>
            <person name="Sun H."/>
            <person name="Tritt A."/>
            <person name="Yoshinaga Y."/>
            <person name="Zwiers L.-H."/>
            <person name="Turgeon B."/>
            <person name="Goodwin S."/>
            <person name="Spatafora J."/>
            <person name="Crous P."/>
            <person name="Grigoriev I."/>
        </authorList>
    </citation>
    <scope>NUCLEOTIDE SEQUENCE</scope>
    <source>
        <strain evidence="7">CBS 379.55</strain>
    </source>
</reference>
<feature type="region of interest" description="Disordered" evidence="5">
    <location>
        <begin position="311"/>
        <end position="336"/>
    </location>
</feature>